<dbReference type="EMBL" id="BEGY01000116">
    <property type="protein sequence ID" value="GAX84125.1"/>
    <property type="molecule type" value="Genomic_DNA"/>
</dbReference>
<accession>A0A250XLZ5</accession>
<keyword evidence="2" id="KW-1185">Reference proteome</keyword>
<name>A0A250XLZ5_9CHLO</name>
<sequence>MVPNIIKEAFRQLSTKKHRINSPNLAQGIDVNTLDILLQRSIYPSSLALPTLKYLEFLNPRQVCGLLQKLPQLERLHMHRLRHERRNQSAWSSEQLDISMKLMSALQARLSKIMHNCTSTQIEQGLWGLAVSNRGYPYKSQQLLTESTAVADRLAEWLNASYQAITLSSSASSSPPLKPVSTLLPSPNDRVHMTPKTLSMAAWWLATADQGNHEAMAQIVSCLPSLLTDSMLQQTLPSTQQQPSTMIRLKSASNLKSKRRKREAARKGLTVADRVYKGLQPPTASVVAQEPLLDHRSLCRLAWAFASSGVKDEAAWRVICEAARSSLDTLLQVVRCL</sequence>
<protein>
    <submittedName>
        <fullName evidence="1">Uncharacterized protein</fullName>
    </submittedName>
</protein>
<proteinExistence type="predicted"/>
<dbReference type="Proteomes" id="UP000232323">
    <property type="component" value="Unassembled WGS sequence"/>
</dbReference>
<evidence type="ECO:0000313" key="2">
    <source>
        <dbReference type="Proteomes" id="UP000232323"/>
    </source>
</evidence>
<organism evidence="1 2">
    <name type="scientific">Chlamydomonas eustigma</name>
    <dbReference type="NCBI Taxonomy" id="1157962"/>
    <lineage>
        <taxon>Eukaryota</taxon>
        <taxon>Viridiplantae</taxon>
        <taxon>Chlorophyta</taxon>
        <taxon>core chlorophytes</taxon>
        <taxon>Chlorophyceae</taxon>
        <taxon>CS clade</taxon>
        <taxon>Chlamydomonadales</taxon>
        <taxon>Chlamydomonadaceae</taxon>
        <taxon>Chlamydomonas</taxon>
    </lineage>
</organism>
<evidence type="ECO:0000313" key="1">
    <source>
        <dbReference type="EMBL" id="GAX84125.1"/>
    </source>
</evidence>
<comment type="caution">
    <text evidence="1">The sequence shown here is derived from an EMBL/GenBank/DDBJ whole genome shotgun (WGS) entry which is preliminary data.</text>
</comment>
<dbReference type="AlphaFoldDB" id="A0A250XLZ5"/>
<gene>
    <name evidence="1" type="ORF">CEUSTIGMA_g11548.t1</name>
</gene>
<reference evidence="1 2" key="1">
    <citation type="submission" date="2017-08" db="EMBL/GenBank/DDBJ databases">
        <title>Acidophilic green algal genome provides insights into adaptation to an acidic environment.</title>
        <authorList>
            <person name="Hirooka S."/>
            <person name="Hirose Y."/>
            <person name="Kanesaki Y."/>
            <person name="Higuchi S."/>
            <person name="Fujiwara T."/>
            <person name="Onuma R."/>
            <person name="Era A."/>
            <person name="Ohbayashi R."/>
            <person name="Uzuka A."/>
            <person name="Nozaki H."/>
            <person name="Yoshikawa H."/>
            <person name="Miyagishima S.Y."/>
        </authorList>
    </citation>
    <scope>NUCLEOTIDE SEQUENCE [LARGE SCALE GENOMIC DNA]</scope>
    <source>
        <strain evidence="1 2">NIES-2499</strain>
    </source>
</reference>